<evidence type="ECO:0000313" key="11">
    <source>
        <dbReference type="EMBL" id="GMI42992.1"/>
    </source>
</evidence>
<dbReference type="EC" id="3.6.4.13" evidence="1"/>
<dbReference type="Proteomes" id="UP001165060">
    <property type="component" value="Unassembled WGS sequence"/>
</dbReference>
<organism evidence="11 12">
    <name type="scientific">Tetraparma gracilis</name>
    <dbReference type="NCBI Taxonomy" id="2962635"/>
    <lineage>
        <taxon>Eukaryota</taxon>
        <taxon>Sar</taxon>
        <taxon>Stramenopiles</taxon>
        <taxon>Ochrophyta</taxon>
        <taxon>Bolidophyceae</taxon>
        <taxon>Parmales</taxon>
        <taxon>Triparmaceae</taxon>
        <taxon>Tetraparma</taxon>
    </lineage>
</organism>
<sequence length="649" mass="70613">MPSGWKRRARSPSPSSRSPSPDPFTSSAPPSPPPGGRATAATAARASRARLLTASTSAALNRRLLAKGMVSAEAAAAHDEEAAERRRQEALAAAGGGGEEEGVVRTLLDQAEALREERAAMDEEEQGKADQMTAEERLLKEANTVSSNALTSKKDSAAGTTYEKSLETSWTCPGAILGQTEEQHQAVRDKWHILTEGDAVPPPIRSFRAMKLPPPLLARLRSKNIQRPTPIQMQGLPVALSGRDMVGIAFTGSGKTVSFSIPLCMLALEEERRLPLVGGEGPVGVILAPSRELARQTHEVLEGFANAIGNDPGYPELRVQLLIGGEDKRMQMERHDARGIHGVVATPGRLKDLLKQKRLNFDICKFMCLDEADRMLDMGFDEEVAEIVNYFSAQRQTLLYSATFPKKFQDFAKETLVRPVVVNVGRAGAANLDVIQEVEYVKQEAKIVYLLECLQKTAPPVCIFCQRKGDVDDIHEYLLLKGVEAVAIHGGKEQEERNAAIDSFKDNTKDVLVSTDIAAKGLDFPDIQHVINFDMPDEIENYVHRIGRTGRCGKTGVATTFINKGVEETTLLDLKHLLIEARQRVPPVLMIMDDPDEEAGEANGVRGCAFCGGLGHRITDCPKLDKDAKRVASGKKDALATGDGYGGDW</sequence>
<dbReference type="SMART" id="SM00487">
    <property type="entry name" value="DEXDc"/>
    <property type="match status" value="1"/>
</dbReference>
<dbReference type="SMART" id="SM00490">
    <property type="entry name" value="HELICc"/>
    <property type="match status" value="1"/>
</dbReference>
<keyword evidence="3" id="KW-0378">Hydrolase</keyword>
<dbReference type="PROSITE" id="PS51192">
    <property type="entry name" value="HELICASE_ATP_BIND_1"/>
    <property type="match status" value="1"/>
</dbReference>
<feature type="domain" description="Helicase C-terminal" evidence="9">
    <location>
        <begin position="433"/>
        <end position="596"/>
    </location>
</feature>
<dbReference type="PROSITE" id="PS51194">
    <property type="entry name" value="HELICASE_CTER"/>
    <property type="match status" value="1"/>
</dbReference>
<evidence type="ECO:0000259" key="8">
    <source>
        <dbReference type="PROSITE" id="PS51192"/>
    </source>
</evidence>
<feature type="domain" description="Helicase ATP-binding" evidence="8">
    <location>
        <begin position="236"/>
        <end position="422"/>
    </location>
</feature>
<evidence type="ECO:0000259" key="9">
    <source>
        <dbReference type="PROSITE" id="PS51194"/>
    </source>
</evidence>
<dbReference type="InterPro" id="IPR014001">
    <property type="entry name" value="Helicase_ATP-bd"/>
</dbReference>
<evidence type="ECO:0000256" key="5">
    <source>
        <dbReference type="ARBA" id="ARBA00022840"/>
    </source>
</evidence>
<feature type="domain" description="DEAD-box RNA helicase Q" evidence="10">
    <location>
        <begin position="205"/>
        <end position="233"/>
    </location>
</feature>
<feature type="region of interest" description="Disordered" evidence="7">
    <location>
        <begin position="77"/>
        <end position="103"/>
    </location>
</feature>
<dbReference type="EMBL" id="BRYB01001105">
    <property type="protein sequence ID" value="GMI42992.1"/>
    <property type="molecule type" value="Genomic_DNA"/>
</dbReference>
<evidence type="ECO:0000256" key="7">
    <source>
        <dbReference type="SAM" id="MobiDB-lite"/>
    </source>
</evidence>
<dbReference type="PROSITE" id="PS51195">
    <property type="entry name" value="Q_MOTIF"/>
    <property type="match status" value="1"/>
</dbReference>
<proteinExistence type="predicted"/>
<name>A0ABQ6N8V9_9STRA</name>
<dbReference type="Gene3D" id="3.40.50.300">
    <property type="entry name" value="P-loop containing nucleotide triphosphate hydrolases"/>
    <property type="match status" value="2"/>
</dbReference>
<evidence type="ECO:0000313" key="12">
    <source>
        <dbReference type="Proteomes" id="UP001165060"/>
    </source>
</evidence>
<keyword evidence="12" id="KW-1185">Reference proteome</keyword>
<accession>A0ABQ6N8V9</accession>
<evidence type="ECO:0000256" key="2">
    <source>
        <dbReference type="ARBA" id="ARBA00022741"/>
    </source>
</evidence>
<dbReference type="Pfam" id="PF00271">
    <property type="entry name" value="Helicase_C"/>
    <property type="match status" value="1"/>
</dbReference>
<feature type="region of interest" description="Disordered" evidence="7">
    <location>
        <begin position="1"/>
        <end position="49"/>
    </location>
</feature>
<evidence type="ECO:0000256" key="3">
    <source>
        <dbReference type="ARBA" id="ARBA00022801"/>
    </source>
</evidence>
<comment type="caution">
    <text evidence="11">The sequence shown here is derived from an EMBL/GenBank/DDBJ whole genome shotgun (WGS) entry which is preliminary data.</text>
</comment>
<evidence type="ECO:0000259" key="10">
    <source>
        <dbReference type="PROSITE" id="PS51195"/>
    </source>
</evidence>
<reference evidence="11 12" key="1">
    <citation type="journal article" date="2023" name="Commun. Biol.">
        <title>Genome analysis of Parmales, the sister group of diatoms, reveals the evolutionary specialization of diatoms from phago-mixotrophs to photoautotrophs.</title>
        <authorList>
            <person name="Ban H."/>
            <person name="Sato S."/>
            <person name="Yoshikawa S."/>
            <person name="Yamada K."/>
            <person name="Nakamura Y."/>
            <person name="Ichinomiya M."/>
            <person name="Sato N."/>
            <person name="Blanc-Mathieu R."/>
            <person name="Endo H."/>
            <person name="Kuwata A."/>
            <person name="Ogata H."/>
        </authorList>
    </citation>
    <scope>NUCLEOTIDE SEQUENCE [LARGE SCALE GENOMIC DNA]</scope>
</reference>
<feature type="short sequence motif" description="Q motif" evidence="6">
    <location>
        <begin position="205"/>
        <end position="233"/>
    </location>
</feature>
<evidence type="ECO:0000256" key="4">
    <source>
        <dbReference type="ARBA" id="ARBA00022806"/>
    </source>
</evidence>
<keyword evidence="2" id="KW-0547">Nucleotide-binding</keyword>
<feature type="compositionally biased region" description="Low complexity" evidence="7">
    <location>
        <begin position="36"/>
        <end position="49"/>
    </location>
</feature>
<dbReference type="InterPro" id="IPR011545">
    <property type="entry name" value="DEAD/DEAH_box_helicase_dom"/>
</dbReference>
<gene>
    <name evidence="11" type="ORF">TeGR_g14082</name>
</gene>
<evidence type="ECO:0000256" key="6">
    <source>
        <dbReference type="PROSITE-ProRule" id="PRU00552"/>
    </source>
</evidence>
<evidence type="ECO:0000256" key="1">
    <source>
        <dbReference type="ARBA" id="ARBA00012552"/>
    </source>
</evidence>
<protein>
    <recommendedName>
        <fullName evidence="1">RNA helicase</fullName>
        <ecNumber evidence="1">3.6.4.13</ecNumber>
    </recommendedName>
</protein>
<dbReference type="PANTHER" id="PTHR47958">
    <property type="entry name" value="ATP-DEPENDENT RNA HELICASE DBP3"/>
    <property type="match status" value="1"/>
</dbReference>
<keyword evidence="5" id="KW-0067">ATP-binding</keyword>
<feature type="compositionally biased region" description="Low complexity" evidence="7">
    <location>
        <begin position="11"/>
        <end position="28"/>
    </location>
</feature>
<dbReference type="CDD" id="cd18787">
    <property type="entry name" value="SF2_C_DEAD"/>
    <property type="match status" value="1"/>
</dbReference>
<feature type="compositionally biased region" description="Basic and acidic residues" evidence="7">
    <location>
        <begin position="77"/>
        <end position="89"/>
    </location>
</feature>
<dbReference type="InterPro" id="IPR001650">
    <property type="entry name" value="Helicase_C-like"/>
</dbReference>
<dbReference type="InterPro" id="IPR014014">
    <property type="entry name" value="RNA_helicase_DEAD_Q_motif"/>
</dbReference>
<dbReference type="InterPro" id="IPR027417">
    <property type="entry name" value="P-loop_NTPase"/>
</dbReference>
<dbReference type="SUPFAM" id="SSF52540">
    <property type="entry name" value="P-loop containing nucleoside triphosphate hydrolases"/>
    <property type="match status" value="1"/>
</dbReference>
<dbReference type="Pfam" id="PF00270">
    <property type="entry name" value="DEAD"/>
    <property type="match status" value="1"/>
</dbReference>
<feature type="compositionally biased region" description="Basic residues" evidence="7">
    <location>
        <begin position="1"/>
        <end position="10"/>
    </location>
</feature>
<keyword evidence="4" id="KW-0347">Helicase</keyword>